<gene>
    <name evidence="2" type="ORF">TKK_017956</name>
</gene>
<feature type="signal peptide" evidence="1">
    <location>
        <begin position="1"/>
        <end position="21"/>
    </location>
</feature>
<evidence type="ECO:0008006" key="4">
    <source>
        <dbReference type="Google" id="ProtNLM"/>
    </source>
</evidence>
<organism evidence="2 3">
    <name type="scientific">Trichogramma kaykai</name>
    <dbReference type="NCBI Taxonomy" id="54128"/>
    <lineage>
        <taxon>Eukaryota</taxon>
        <taxon>Metazoa</taxon>
        <taxon>Ecdysozoa</taxon>
        <taxon>Arthropoda</taxon>
        <taxon>Hexapoda</taxon>
        <taxon>Insecta</taxon>
        <taxon>Pterygota</taxon>
        <taxon>Neoptera</taxon>
        <taxon>Endopterygota</taxon>
        <taxon>Hymenoptera</taxon>
        <taxon>Apocrita</taxon>
        <taxon>Proctotrupomorpha</taxon>
        <taxon>Chalcidoidea</taxon>
        <taxon>Trichogrammatidae</taxon>
        <taxon>Trichogramma</taxon>
    </lineage>
</organism>
<comment type="caution">
    <text evidence="2">The sequence shown here is derived from an EMBL/GenBank/DDBJ whole genome shotgun (WGS) entry which is preliminary data.</text>
</comment>
<reference evidence="2 3" key="1">
    <citation type="journal article" date="2024" name="bioRxiv">
        <title>A reference genome for Trichogramma kaykai: A tiny desert-dwelling parasitoid wasp with competing sex-ratio distorters.</title>
        <authorList>
            <person name="Culotta J."/>
            <person name="Lindsey A.R."/>
        </authorList>
    </citation>
    <scope>NUCLEOTIDE SEQUENCE [LARGE SCALE GENOMIC DNA]</scope>
    <source>
        <strain evidence="2 3">KSX58</strain>
    </source>
</reference>
<evidence type="ECO:0000313" key="3">
    <source>
        <dbReference type="Proteomes" id="UP001627154"/>
    </source>
</evidence>
<dbReference type="Proteomes" id="UP001627154">
    <property type="component" value="Unassembled WGS sequence"/>
</dbReference>
<protein>
    <recommendedName>
        <fullName evidence="4">Secreted protein</fullName>
    </recommendedName>
</protein>
<proteinExistence type="predicted"/>
<sequence>MVASSFLLFVFFVRLHSLLYAFDSARVKKAPCAHGKRTRRARLAGQRIFAQNCGDLWLRSSAAHALRYVVHIQAAVIRITHVSARAGGLNSNAASYNCNSRHRTVINSSSSSSSSSREPCACRAAVHPPSHCTHVRFHAHSARTAALRIHNTVRVCARTPRAIYAQPFFLPPPPPPPFDSFFFLLGRALRAALRGKSSKNFYTSCPFFFSLSSITRYRDKCIAEMQVKIRLYITHAYAEIRGVKQETRQYVGPTRSVLRMYMGTRCLAEDEKGLKCTRNRTERRVGVDDDKEEQFYSTGVCEER</sequence>
<dbReference type="AlphaFoldDB" id="A0ABD2W158"/>
<keyword evidence="1" id="KW-0732">Signal</keyword>
<dbReference type="EMBL" id="JBJJXI010000146">
    <property type="protein sequence ID" value="KAL3386446.1"/>
    <property type="molecule type" value="Genomic_DNA"/>
</dbReference>
<accession>A0ABD2W158</accession>
<evidence type="ECO:0000256" key="1">
    <source>
        <dbReference type="SAM" id="SignalP"/>
    </source>
</evidence>
<feature type="chain" id="PRO_5044868638" description="Secreted protein" evidence="1">
    <location>
        <begin position="22"/>
        <end position="304"/>
    </location>
</feature>
<keyword evidence="3" id="KW-1185">Reference proteome</keyword>
<name>A0ABD2W158_9HYME</name>
<evidence type="ECO:0000313" key="2">
    <source>
        <dbReference type="EMBL" id="KAL3386446.1"/>
    </source>
</evidence>